<evidence type="ECO:0008006" key="4">
    <source>
        <dbReference type="Google" id="ProtNLM"/>
    </source>
</evidence>
<dbReference type="Proteomes" id="UP000184510">
    <property type="component" value="Unassembled WGS sequence"/>
</dbReference>
<keyword evidence="1" id="KW-0732">Signal</keyword>
<reference evidence="2 3" key="1">
    <citation type="submission" date="2016-11" db="EMBL/GenBank/DDBJ databases">
        <authorList>
            <person name="Jaros S."/>
            <person name="Januszkiewicz K."/>
            <person name="Wedrychowicz H."/>
        </authorList>
    </citation>
    <scope>NUCLEOTIDE SEQUENCE [LARGE SCALE GENOMIC DNA]</scope>
    <source>
        <strain evidence="2 3">DSM 18772</strain>
    </source>
</reference>
<evidence type="ECO:0000313" key="2">
    <source>
        <dbReference type="EMBL" id="SHJ09263.1"/>
    </source>
</evidence>
<dbReference type="STRING" id="1123071.SAMN02745181_1169"/>
<dbReference type="AlphaFoldDB" id="A0A1M6GH97"/>
<name>A0A1M6GH97_9BACT</name>
<accession>A0A1M6GH97</accession>
<evidence type="ECO:0000313" key="3">
    <source>
        <dbReference type="Proteomes" id="UP000184510"/>
    </source>
</evidence>
<evidence type="ECO:0000256" key="1">
    <source>
        <dbReference type="SAM" id="SignalP"/>
    </source>
</evidence>
<organism evidence="2 3">
    <name type="scientific">Rubritalea squalenifaciens DSM 18772</name>
    <dbReference type="NCBI Taxonomy" id="1123071"/>
    <lineage>
        <taxon>Bacteria</taxon>
        <taxon>Pseudomonadati</taxon>
        <taxon>Verrucomicrobiota</taxon>
        <taxon>Verrucomicrobiia</taxon>
        <taxon>Verrucomicrobiales</taxon>
        <taxon>Rubritaleaceae</taxon>
        <taxon>Rubritalea</taxon>
    </lineage>
</organism>
<feature type="chain" id="PRO_5012680525" description="Secreted protein" evidence="1">
    <location>
        <begin position="19"/>
        <end position="163"/>
    </location>
</feature>
<keyword evidence="3" id="KW-1185">Reference proteome</keyword>
<sequence>MRFILLLLGVYIPSLVSAEDSKLDNYHYTHCIAYRTKVGQKHIWIQSLRLKDQANVTTRTTKPPKTNPIDIKDFVKLWSGTHEIKDFKKWSYEDIRYNDITKGHLIMTFSRSQPTGRHQQTRMFFIPDDQVSDQLRVWISQLVKQSENTQKGAKPVESLIPKG</sequence>
<dbReference type="InParanoid" id="A0A1M6GH97"/>
<dbReference type="EMBL" id="FQYR01000003">
    <property type="protein sequence ID" value="SHJ09263.1"/>
    <property type="molecule type" value="Genomic_DNA"/>
</dbReference>
<gene>
    <name evidence="2" type="ORF">SAMN02745181_1169</name>
</gene>
<dbReference type="RefSeq" id="WP_143158562.1">
    <property type="nucleotide sequence ID" value="NZ_FQYR01000003.1"/>
</dbReference>
<feature type="signal peptide" evidence="1">
    <location>
        <begin position="1"/>
        <end position="18"/>
    </location>
</feature>
<protein>
    <recommendedName>
        <fullName evidence="4">Secreted protein</fullName>
    </recommendedName>
</protein>
<proteinExistence type="predicted"/>